<protein>
    <recommendedName>
        <fullName evidence="1">RNA-directed DNA polymerase</fullName>
        <ecNumber evidence="1">2.7.7.49</ecNumber>
    </recommendedName>
</protein>
<keyword evidence="5" id="KW-0255">Endonuclease</keyword>
<evidence type="ECO:0000256" key="1">
    <source>
        <dbReference type="ARBA" id="ARBA00012493"/>
    </source>
</evidence>
<dbReference type="Proteomes" id="UP000054047">
    <property type="component" value="Unassembled WGS sequence"/>
</dbReference>
<evidence type="ECO:0000256" key="5">
    <source>
        <dbReference type="ARBA" id="ARBA00022759"/>
    </source>
</evidence>
<keyword evidence="5" id="KW-0378">Hydrolase</keyword>
<sequence length="396" mass="44206">MVTDSRHPMDIGTHHHHVVTCVCCYLTVVSPILIVTCLCYVKYKLLRHVSTSAVQGVVRTLVPRKKNRKRSHSVNVLLRDLEPQPDINRRLFVPHIYAIHSKTSGLPYLKVTPGDITVTAFLESAASISYMRASTIASLSAQPSIIHQNLTASTANESRLDLQGFTKLSVQIGTHTILHHFHIAADKECPAPLLLGSDFIRYLNTAGLMISIDLHNQVISIGSDTLNLVQLDYITLTPTNTYGVRISGDVRLPRRTTNIVPAKIEHLPQPRCKTFLIEDNLRPMDDIYTVGRSLVSPQQDGTCSINIISPSFTDICLPDRMNIDNYPTPKNATDVKSFLGISSFFRRFIYNFANIASPPTALTKKDTPFKWTPECEEALRKLKEALASAPFSRHLD</sequence>
<evidence type="ECO:0000256" key="4">
    <source>
        <dbReference type="ARBA" id="ARBA00022722"/>
    </source>
</evidence>
<evidence type="ECO:0000313" key="7">
    <source>
        <dbReference type="EMBL" id="KIH69381.1"/>
    </source>
</evidence>
<dbReference type="OrthoDB" id="5874204at2759"/>
<dbReference type="InterPro" id="IPR043128">
    <property type="entry name" value="Rev_trsase/Diguanyl_cyclase"/>
</dbReference>
<evidence type="ECO:0000256" key="3">
    <source>
        <dbReference type="ARBA" id="ARBA00022695"/>
    </source>
</evidence>
<feature type="transmembrane region" description="Helical" evidence="6">
    <location>
        <begin position="17"/>
        <end position="41"/>
    </location>
</feature>
<gene>
    <name evidence="7" type="ORF">ANCDUO_00276</name>
</gene>
<keyword evidence="3" id="KW-0548">Nucleotidyltransferase</keyword>
<keyword evidence="2" id="KW-0808">Transferase</keyword>
<evidence type="ECO:0000313" key="8">
    <source>
        <dbReference type="Proteomes" id="UP000054047"/>
    </source>
</evidence>
<dbReference type="Gene3D" id="3.30.70.270">
    <property type="match status" value="1"/>
</dbReference>
<dbReference type="PANTHER" id="PTHR37984:SF5">
    <property type="entry name" value="PROTEIN NYNRIN-LIKE"/>
    <property type="match status" value="1"/>
</dbReference>
<dbReference type="SUPFAM" id="SSF56672">
    <property type="entry name" value="DNA/RNA polymerases"/>
    <property type="match status" value="1"/>
</dbReference>
<dbReference type="CDD" id="cd00303">
    <property type="entry name" value="retropepsin_like"/>
    <property type="match status" value="1"/>
</dbReference>
<evidence type="ECO:0000256" key="6">
    <source>
        <dbReference type="SAM" id="Phobius"/>
    </source>
</evidence>
<keyword evidence="6" id="KW-0812">Transmembrane</keyword>
<keyword evidence="8" id="KW-1185">Reference proteome</keyword>
<organism evidence="7 8">
    <name type="scientific">Ancylostoma duodenale</name>
    <dbReference type="NCBI Taxonomy" id="51022"/>
    <lineage>
        <taxon>Eukaryota</taxon>
        <taxon>Metazoa</taxon>
        <taxon>Ecdysozoa</taxon>
        <taxon>Nematoda</taxon>
        <taxon>Chromadorea</taxon>
        <taxon>Rhabditida</taxon>
        <taxon>Rhabditina</taxon>
        <taxon>Rhabditomorpha</taxon>
        <taxon>Strongyloidea</taxon>
        <taxon>Ancylostomatidae</taxon>
        <taxon>Ancylostomatinae</taxon>
        <taxon>Ancylostoma</taxon>
    </lineage>
</organism>
<keyword evidence="6" id="KW-1133">Transmembrane helix</keyword>
<dbReference type="EMBL" id="KN726168">
    <property type="protein sequence ID" value="KIH69381.1"/>
    <property type="molecule type" value="Genomic_DNA"/>
</dbReference>
<keyword evidence="6" id="KW-0472">Membrane</keyword>
<proteinExistence type="predicted"/>
<reference evidence="7 8" key="1">
    <citation type="submission" date="2013-12" db="EMBL/GenBank/DDBJ databases">
        <title>Draft genome of the parsitic nematode Ancylostoma duodenale.</title>
        <authorList>
            <person name="Mitreva M."/>
        </authorList>
    </citation>
    <scope>NUCLEOTIDE SEQUENCE [LARGE SCALE GENOMIC DNA]</scope>
    <source>
        <strain evidence="7 8">Zhejiang</strain>
    </source>
</reference>
<dbReference type="AlphaFoldDB" id="A0A0C2HII1"/>
<dbReference type="InterPro" id="IPR021109">
    <property type="entry name" value="Peptidase_aspartic_dom_sf"/>
</dbReference>
<dbReference type="InterPro" id="IPR050951">
    <property type="entry name" value="Retrovirus_Pol_polyprotein"/>
</dbReference>
<keyword evidence="4" id="KW-0540">Nuclease</keyword>
<dbReference type="PANTHER" id="PTHR37984">
    <property type="entry name" value="PROTEIN CBG26694"/>
    <property type="match status" value="1"/>
</dbReference>
<dbReference type="FunFam" id="3.30.70.270:FF:000020">
    <property type="entry name" value="Transposon Tf2-6 polyprotein-like Protein"/>
    <property type="match status" value="1"/>
</dbReference>
<dbReference type="InterPro" id="IPR043502">
    <property type="entry name" value="DNA/RNA_pol_sf"/>
</dbReference>
<dbReference type="GO" id="GO:0004519">
    <property type="term" value="F:endonuclease activity"/>
    <property type="evidence" value="ECO:0007669"/>
    <property type="project" value="UniProtKB-KW"/>
</dbReference>
<accession>A0A0C2HII1</accession>
<dbReference type="EC" id="2.7.7.49" evidence="1"/>
<dbReference type="Gene3D" id="2.40.70.10">
    <property type="entry name" value="Acid Proteases"/>
    <property type="match status" value="1"/>
</dbReference>
<evidence type="ECO:0000256" key="2">
    <source>
        <dbReference type="ARBA" id="ARBA00022679"/>
    </source>
</evidence>
<dbReference type="GO" id="GO:0003964">
    <property type="term" value="F:RNA-directed DNA polymerase activity"/>
    <property type="evidence" value="ECO:0007669"/>
    <property type="project" value="UniProtKB-EC"/>
</dbReference>
<dbReference type="SUPFAM" id="SSF50630">
    <property type="entry name" value="Acid proteases"/>
    <property type="match status" value="1"/>
</dbReference>
<name>A0A0C2HII1_9BILA</name>